<evidence type="ECO:0000313" key="2">
    <source>
        <dbReference type="EMBL" id="MBE7366776.1"/>
    </source>
</evidence>
<evidence type="ECO:0000256" key="1">
    <source>
        <dbReference type="SAM" id="MobiDB-lite"/>
    </source>
</evidence>
<sequence length="81" mass="8942">MVMFKAKFRPMAAGGDKPSANDKPSGDKPRAAQQQQQPQPVPPHPRQDEPEAPPIEKERGPQYPIKEPGPANPPERVRELA</sequence>
<dbReference type="Proteomes" id="UP000806285">
    <property type="component" value="Unassembled WGS sequence"/>
</dbReference>
<accession>A0ABR9RZT2</accession>
<protein>
    <submittedName>
        <fullName evidence="2">Uncharacterized protein</fullName>
    </submittedName>
</protein>
<keyword evidence="3" id="KW-1185">Reference proteome</keyword>
<feature type="compositionally biased region" description="Basic and acidic residues" evidence="1">
    <location>
        <begin position="45"/>
        <end position="60"/>
    </location>
</feature>
<proteinExistence type="predicted"/>
<name>A0ABR9RZT2_9BURK</name>
<comment type="caution">
    <text evidence="2">The sequence shown here is derived from an EMBL/GenBank/DDBJ whole genome shotgun (WGS) entry which is preliminary data.</text>
</comment>
<feature type="region of interest" description="Disordered" evidence="1">
    <location>
        <begin position="1"/>
        <end position="81"/>
    </location>
</feature>
<gene>
    <name evidence="2" type="ORF">IM787_04265</name>
</gene>
<reference evidence="2 3" key="1">
    <citation type="submission" date="2020-10" db="EMBL/GenBank/DDBJ databases">
        <title>Ramlibacter sp. HM2 16S ribosomal RNA gene Genome sequencing and assembly.</title>
        <authorList>
            <person name="Kang M."/>
        </authorList>
    </citation>
    <scope>NUCLEOTIDE SEQUENCE [LARGE SCALE GENOMIC DNA]</scope>
    <source>
        <strain evidence="2 3">HM2</strain>
    </source>
</reference>
<evidence type="ECO:0000313" key="3">
    <source>
        <dbReference type="Proteomes" id="UP000806285"/>
    </source>
</evidence>
<organism evidence="2 3">
    <name type="scientific">Ramlibacter pallidus</name>
    <dbReference type="NCBI Taxonomy" id="2780087"/>
    <lineage>
        <taxon>Bacteria</taxon>
        <taxon>Pseudomonadati</taxon>
        <taxon>Pseudomonadota</taxon>
        <taxon>Betaproteobacteria</taxon>
        <taxon>Burkholderiales</taxon>
        <taxon>Comamonadaceae</taxon>
        <taxon>Ramlibacter</taxon>
    </lineage>
</organism>
<dbReference type="RefSeq" id="WP_193675373.1">
    <property type="nucleotide sequence ID" value="NZ_JADDIV010000001.1"/>
</dbReference>
<dbReference type="EMBL" id="JADDIV010000001">
    <property type="protein sequence ID" value="MBE7366776.1"/>
    <property type="molecule type" value="Genomic_DNA"/>
</dbReference>